<evidence type="ECO:0000313" key="3">
    <source>
        <dbReference type="Proteomes" id="UP000215914"/>
    </source>
</evidence>
<comment type="caution">
    <text evidence="2">The sequence shown here is derived from an EMBL/GenBank/DDBJ whole genome shotgun (WGS) entry which is preliminary data.</text>
</comment>
<accession>A0A9K3H082</accession>
<reference evidence="2" key="1">
    <citation type="journal article" date="2017" name="Nature">
        <title>The sunflower genome provides insights into oil metabolism, flowering and Asterid evolution.</title>
        <authorList>
            <person name="Badouin H."/>
            <person name="Gouzy J."/>
            <person name="Grassa C.J."/>
            <person name="Murat F."/>
            <person name="Staton S.E."/>
            <person name="Cottret L."/>
            <person name="Lelandais-Briere C."/>
            <person name="Owens G.L."/>
            <person name="Carrere S."/>
            <person name="Mayjonade B."/>
            <person name="Legrand L."/>
            <person name="Gill N."/>
            <person name="Kane N.C."/>
            <person name="Bowers J.E."/>
            <person name="Hubner S."/>
            <person name="Bellec A."/>
            <person name="Berard A."/>
            <person name="Berges H."/>
            <person name="Blanchet N."/>
            <person name="Boniface M.C."/>
            <person name="Brunel D."/>
            <person name="Catrice O."/>
            <person name="Chaidir N."/>
            <person name="Claudel C."/>
            <person name="Donnadieu C."/>
            <person name="Faraut T."/>
            <person name="Fievet G."/>
            <person name="Helmstetter N."/>
            <person name="King M."/>
            <person name="Knapp S.J."/>
            <person name="Lai Z."/>
            <person name="Le Paslier M.C."/>
            <person name="Lippi Y."/>
            <person name="Lorenzon L."/>
            <person name="Mandel J.R."/>
            <person name="Marage G."/>
            <person name="Marchand G."/>
            <person name="Marquand E."/>
            <person name="Bret-Mestries E."/>
            <person name="Morien E."/>
            <person name="Nambeesan S."/>
            <person name="Nguyen T."/>
            <person name="Pegot-Espagnet P."/>
            <person name="Pouilly N."/>
            <person name="Raftis F."/>
            <person name="Sallet E."/>
            <person name="Schiex T."/>
            <person name="Thomas J."/>
            <person name="Vandecasteele C."/>
            <person name="Vares D."/>
            <person name="Vear F."/>
            <person name="Vautrin S."/>
            <person name="Crespi M."/>
            <person name="Mangin B."/>
            <person name="Burke J.M."/>
            <person name="Salse J."/>
            <person name="Munos S."/>
            <person name="Vincourt P."/>
            <person name="Rieseberg L.H."/>
            <person name="Langlade N.B."/>
        </authorList>
    </citation>
    <scope>NUCLEOTIDE SEQUENCE</scope>
    <source>
        <tissue evidence="2">Leaves</tissue>
    </source>
</reference>
<dbReference type="EMBL" id="MNCJ02000331">
    <property type="protein sequence ID" value="KAF5762462.1"/>
    <property type="molecule type" value="Genomic_DNA"/>
</dbReference>
<organism evidence="2 3">
    <name type="scientific">Helianthus annuus</name>
    <name type="common">Common sunflower</name>
    <dbReference type="NCBI Taxonomy" id="4232"/>
    <lineage>
        <taxon>Eukaryota</taxon>
        <taxon>Viridiplantae</taxon>
        <taxon>Streptophyta</taxon>
        <taxon>Embryophyta</taxon>
        <taxon>Tracheophyta</taxon>
        <taxon>Spermatophyta</taxon>
        <taxon>Magnoliopsida</taxon>
        <taxon>eudicotyledons</taxon>
        <taxon>Gunneridae</taxon>
        <taxon>Pentapetalae</taxon>
        <taxon>asterids</taxon>
        <taxon>campanulids</taxon>
        <taxon>Asterales</taxon>
        <taxon>Asteraceae</taxon>
        <taxon>Asteroideae</taxon>
        <taxon>Heliantheae alliance</taxon>
        <taxon>Heliantheae</taxon>
        <taxon>Helianthus</taxon>
    </lineage>
</organism>
<gene>
    <name evidence="2" type="ORF">HanXRQr2_Chr16g0777011</name>
</gene>
<dbReference type="Gramene" id="mRNA:HanXRQr2_Chr16g0777011">
    <property type="protein sequence ID" value="CDS:HanXRQr2_Chr16g0777011.1"/>
    <property type="gene ID" value="HanXRQr2_Chr16g0777011"/>
</dbReference>
<evidence type="ECO:0000256" key="1">
    <source>
        <dbReference type="SAM" id="Coils"/>
    </source>
</evidence>
<evidence type="ECO:0000313" key="2">
    <source>
        <dbReference type="EMBL" id="KAF5762462.1"/>
    </source>
</evidence>
<proteinExistence type="predicted"/>
<keyword evidence="1" id="KW-0175">Coiled coil</keyword>
<reference evidence="2" key="2">
    <citation type="submission" date="2020-06" db="EMBL/GenBank/DDBJ databases">
        <title>Helianthus annuus Genome sequencing and assembly Release 2.</title>
        <authorList>
            <person name="Gouzy J."/>
            <person name="Langlade N."/>
            <person name="Munos S."/>
        </authorList>
    </citation>
    <scope>NUCLEOTIDE SEQUENCE</scope>
    <source>
        <tissue evidence="2">Leaves</tissue>
    </source>
</reference>
<sequence>MELRKKKEEEIEKLVEEVKKIAGDADENEQKNDEVHKLKTEESKVLDETEVIESSEFLNDENVDKTKDKCKNCIEMCKACTEKDEKIKKKDIEINKIENVFKTKCKEMLENECNSRIL</sequence>
<dbReference type="Proteomes" id="UP000215914">
    <property type="component" value="Unassembled WGS sequence"/>
</dbReference>
<dbReference type="AlphaFoldDB" id="A0A9K3H082"/>
<feature type="coiled-coil region" evidence="1">
    <location>
        <begin position="4"/>
        <end position="31"/>
    </location>
</feature>
<keyword evidence="3" id="KW-1185">Reference proteome</keyword>
<protein>
    <submittedName>
        <fullName evidence="2">Uncharacterized protein</fullName>
    </submittedName>
</protein>
<name>A0A9K3H082_HELAN</name>